<dbReference type="InterPro" id="IPR009057">
    <property type="entry name" value="Homeodomain-like_sf"/>
</dbReference>
<keyword evidence="1 2" id="KW-0238">DNA-binding</keyword>
<organism evidence="4 5">
    <name type="scientific">Paraherbaspirillum soli</name>
    <dbReference type="NCBI Taxonomy" id="631222"/>
    <lineage>
        <taxon>Bacteria</taxon>
        <taxon>Pseudomonadati</taxon>
        <taxon>Pseudomonadota</taxon>
        <taxon>Betaproteobacteria</taxon>
        <taxon>Burkholderiales</taxon>
        <taxon>Oxalobacteraceae</taxon>
        <taxon>Paraherbaspirillum</taxon>
    </lineage>
</organism>
<dbReference type="PANTHER" id="PTHR43479">
    <property type="entry name" value="ACREF/ENVCD OPERON REPRESSOR-RELATED"/>
    <property type="match status" value="1"/>
</dbReference>
<dbReference type="PROSITE" id="PS50977">
    <property type="entry name" value="HTH_TETR_2"/>
    <property type="match status" value="1"/>
</dbReference>
<keyword evidence="5" id="KW-1185">Reference proteome</keyword>
<proteinExistence type="predicted"/>
<evidence type="ECO:0000256" key="1">
    <source>
        <dbReference type="ARBA" id="ARBA00023125"/>
    </source>
</evidence>
<dbReference type="EMBL" id="JBHSMT010000005">
    <property type="protein sequence ID" value="MFC5472746.1"/>
    <property type="molecule type" value="Genomic_DNA"/>
</dbReference>
<dbReference type="InterPro" id="IPR050624">
    <property type="entry name" value="HTH-type_Tx_Regulator"/>
</dbReference>
<dbReference type="Pfam" id="PF21306">
    <property type="entry name" value="TetR_C_40"/>
    <property type="match status" value="1"/>
</dbReference>
<dbReference type="Proteomes" id="UP001596045">
    <property type="component" value="Unassembled WGS sequence"/>
</dbReference>
<evidence type="ECO:0000313" key="4">
    <source>
        <dbReference type="EMBL" id="MFC5472746.1"/>
    </source>
</evidence>
<dbReference type="Gene3D" id="1.10.357.10">
    <property type="entry name" value="Tetracycline Repressor, domain 2"/>
    <property type="match status" value="1"/>
</dbReference>
<comment type="caution">
    <text evidence="4">The sequence shown here is derived from an EMBL/GenBank/DDBJ whole genome shotgun (WGS) entry which is preliminary data.</text>
</comment>
<reference evidence="5" key="1">
    <citation type="journal article" date="2019" name="Int. J. Syst. Evol. Microbiol.">
        <title>The Global Catalogue of Microorganisms (GCM) 10K type strain sequencing project: providing services to taxonomists for standard genome sequencing and annotation.</title>
        <authorList>
            <consortium name="The Broad Institute Genomics Platform"/>
            <consortium name="The Broad Institute Genome Sequencing Center for Infectious Disease"/>
            <person name="Wu L."/>
            <person name="Ma J."/>
        </authorList>
    </citation>
    <scope>NUCLEOTIDE SEQUENCE [LARGE SCALE GENOMIC DNA]</scope>
    <source>
        <strain evidence="5">JCM 17066</strain>
    </source>
</reference>
<accession>A0ABW0M717</accession>
<feature type="domain" description="HTH tetR-type" evidence="3">
    <location>
        <begin position="20"/>
        <end position="80"/>
    </location>
</feature>
<feature type="DNA-binding region" description="H-T-H motif" evidence="2">
    <location>
        <begin position="43"/>
        <end position="62"/>
    </location>
</feature>
<dbReference type="RefSeq" id="WP_378994469.1">
    <property type="nucleotide sequence ID" value="NZ_JBHSMT010000005.1"/>
</dbReference>
<dbReference type="PANTHER" id="PTHR43479:SF11">
    <property type="entry name" value="ACREF_ENVCD OPERON REPRESSOR-RELATED"/>
    <property type="match status" value="1"/>
</dbReference>
<dbReference type="Pfam" id="PF00440">
    <property type="entry name" value="TetR_N"/>
    <property type="match status" value="1"/>
</dbReference>
<evidence type="ECO:0000259" key="3">
    <source>
        <dbReference type="PROSITE" id="PS50977"/>
    </source>
</evidence>
<dbReference type="PRINTS" id="PR00455">
    <property type="entry name" value="HTHTETR"/>
</dbReference>
<dbReference type="InterPro" id="IPR049513">
    <property type="entry name" value="TetR_C_40"/>
</dbReference>
<dbReference type="InterPro" id="IPR001647">
    <property type="entry name" value="HTH_TetR"/>
</dbReference>
<evidence type="ECO:0000313" key="5">
    <source>
        <dbReference type="Proteomes" id="UP001596045"/>
    </source>
</evidence>
<dbReference type="SUPFAM" id="SSF46689">
    <property type="entry name" value="Homeodomain-like"/>
    <property type="match status" value="1"/>
</dbReference>
<protein>
    <submittedName>
        <fullName evidence="4">TetR/AcrR family transcriptional regulator</fullName>
    </submittedName>
</protein>
<evidence type="ECO:0000256" key="2">
    <source>
        <dbReference type="PROSITE-ProRule" id="PRU00335"/>
    </source>
</evidence>
<gene>
    <name evidence="4" type="ORF">ACFPM8_02125</name>
</gene>
<sequence length="237" mass="25441">MPAAANPTDHRPRVAAERRERMRKRLIESALVVFAQKGVGTSVIPDVVAAAEVSQGSFYNYFRTNEDLLVAVSEQISNEMLQLIEGVVDTIEDPALRVATAIRCYLHLARSCRLVAHFVSGAGLRVAGVKSVLYEVLPPDLDEGVKRGQFDAVALGVAVDVIKGTVLVALHRMTQGRIAKDYPEQIVQAILRSLGVSGAAAARLTAAPLPRLAVPDDSLLARAQMRIATMASDHGKA</sequence>
<name>A0ABW0M717_9BURK</name>